<dbReference type="Pfam" id="PF00015">
    <property type="entry name" value="MCPsignal"/>
    <property type="match status" value="1"/>
</dbReference>
<evidence type="ECO:0000256" key="9">
    <source>
        <dbReference type="SAM" id="Phobius"/>
    </source>
</evidence>
<protein>
    <submittedName>
        <fullName evidence="12">Chemotaxis protein</fullName>
    </submittedName>
</protein>
<dbReference type="InterPro" id="IPR004089">
    <property type="entry name" value="MCPsignal_dom"/>
</dbReference>
<dbReference type="Pfam" id="PF08269">
    <property type="entry name" value="dCache_2"/>
    <property type="match status" value="1"/>
</dbReference>
<reference evidence="12 13" key="1">
    <citation type="submission" date="2014-03" db="EMBL/GenBank/DDBJ databases">
        <title>Complete genome sequence of Pseudomonas stutzeri 19SMN4.</title>
        <authorList>
            <person name="Brunet-Galmes I."/>
            <person name="Nogales B."/>
            <person name="Busquets A."/>
            <person name="Pena A."/>
            <person name="Gomila M."/>
            <person name="Garcia-Valdes E."/>
            <person name="Lalucat J."/>
            <person name="Bennasar A."/>
            <person name="Bosch R."/>
        </authorList>
    </citation>
    <scope>NUCLEOTIDE SEQUENCE [LARGE SCALE GENOMIC DNA]</scope>
    <source>
        <strain evidence="12 13">19SMN4</strain>
    </source>
</reference>
<evidence type="ECO:0000256" key="6">
    <source>
        <dbReference type="ARBA" id="ARBA00023224"/>
    </source>
</evidence>
<dbReference type="SMART" id="SM00304">
    <property type="entry name" value="HAMP"/>
    <property type="match status" value="1"/>
</dbReference>
<dbReference type="InterPro" id="IPR004090">
    <property type="entry name" value="Chemotax_Me-accpt_rcpt"/>
</dbReference>
<dbReference type="FunFam" id="1.10.287.950:FF:000001">
    <property type="entry name" value="Methyl-accepting chemotaxis sensory transducer"/>
    <property type="match status" value="1"/>
</dbReference>
<evidence type="ECO:0000256" key="4">
    <source>
        <dbReference type="ARBA" id="ARBA00022989"/>
    </source>
</evidence>
<proteinExistence type="inferred from homology"/>
<dbReference type="PROSITE" id="PS50885">
    <property type="entry name" value="HAMP"/>
    <property type="match status" value="1"/>
</dbReference>
<organism evidence="12 13">
    <name type="scientific">Stutzerimonas stutzeri</name>
    <name type="common">Pseudomonas stutzeri</name>
    <dbReference type="NCBI Taxonomy" id="316"/>
    <lineage>
        <taxon>Bacteria</taxon>
        <taxon>Pseudomonadati</taxon>
        <taxon>Pseudomonadota</taxon>
        <taxon>Gammaproteobacteria</taxon>
        <taxon>Pseudomonadales</taxon>
        <taxon>Pseudomonadaceae</taxon>
        <taxon>Stutzerimonas</taxon>
    </lineage>
</organism>
<comment type="subcellular location">
    <subcellularLocation>
        <location evidence="1">Cell membrane</location>
        <topology evidence="1">Multi-pass membrane protein</topology>
    </subcellularLocation>
</comment>
<dbReference type="Gene3D" id="3.30.450.20">
    <property type="entry name" value="PAS domain"/>
    <property type="match status" value="1"/>
</dbReference>
<evidence type="ECO:0000256" key="2">
    <source>
        <dbReference type="ARBA" id="ARBA00022475"/>
    </source>
</evidence>
<dbReference type="PRINTS" id="PR00260">
    <property type="entry name" value="CHEMTRNSDUCR"/>
</dbReference>
<dbReference type="Proteomes" id="UP000025238">
    <property type="component" value="Chromosome"/>
</dbReference>
<evidence type="ECO:0000256" key="3">
    <source>
        <dbReference type="ARBA" id="ARBA00022692"/>
    </source>
</evidence>
<dbReference type="CDD" id="cd11386">
    <property type="entry name" value="MCP_signal"/>
    <property type="match status" value="1"/>
</dbReference>
<dbReference type="GO" id="GO:0006935">
    <property type="term" value="P:chemotaxis"/>
    <property type="evidence" value="ECO:0007669"/>
    <property type="project" value="InterPro"/>
</dbReference>
<dbReference type="AlphaFoldDB" id="A0A023WT23"/>
<dbReference type="Pfam" id="PF00672">
    <property type="entry name" value="HAMP"/>
    <property type="match status" value="1"/>
</dbReference>
<dbReference type="SMART" id="SM01049">
    <property type="entry name" value="Cache_2"/>
    <property type="match status" value="1"/>
</dbReference>
<evidence type="ECO:0000256" key="1">
    <source>
        <dbReference type="ARBA" id="ARBA00004651"/>
    </source>
</evidence>
<gene>
    <name evidence="12" type="ORF">UIB01_10925</name>
</gene>
<dbReference type="GO" id="GO:0007165">
    <property type="term" value="P:signal transduction"/>
    <property type="evidence" value="ECO:0007669"/>
    <property type="project" value="UniProtKB-KW"/>
</dbReference>
<dbReference type="PANTHER" id="PTHR32089:SF119">
    <property type="entry name" value="METHYL-ACCEPTING CHEMOTAXIS PROTEIN CTPL"/>
    <property type="match status" value="1"/>
</dbReference>
<dbReference type="KEGG" id="pstu:UIB01_10925"/>
<feature type="domain" description="HAMP" evidence="11">
    <location>
        <begin position="213"/>
        <end position="267"/>
    </location>
</feature>
<dbReference type="InterPro" id="IPR004010">
    <property type="entry name" value="Double_Cache_2"/>
</dbReference>
<dbReference type="OrthoDB" id="2489132at2"/>
<dbReference type="PATRIC" id="fig|316.97.peg.2182"/>
<dbReference type="GO" id="GO:0005886">
    <property type="term" value="C:plasma membrane"/>
    <property type="evidence" value="ECO:0007669"/>
    <property type="project" value="UniProtKB-SubCell"/>
</dbReference>
<dbReference type="PROSITE" id="PS50111">
    <property type="entry name" value="CHEMOTAXIS_TRANSDUC_2"/>
    <property type="match status" value="1"/>
</dbReference>
<evidence type="ECO:0000313" key="12">
    <source>
        <dbReference type="EMBL" id="AHY42954.1"/>
    </source>
</evidence>
<evidence type="ECO:0000256" key="7">
    <source>
        <dbReference type="ARBA" id="ARBA00029447"/>
    </source>
</evidence>
<dbReference type="SMART" id="SM00283">
    <property type="entry name" value="MA"/>
    <property type="match status" value="1"/>
</dbReference>
<sequence>MNLLRNVPISKRLWLIPVVAIVMLFILGVLMIQQVRSDLYRGKQEATRNVVEAASGVFEHYRKLETSGAMSTAEAQQAAIEQVRLLRYDGQDYFWINDLGPTMIMHPMQPKLDGQDLSKIKDPEGKELFNEMVKIAQRDGAGLVDYMWAKPGEEDPVPKISYVQLFKPWGWIIGSGIYVDDVEQEFWNYLTRFSLIGLFISAIMAVLVAILIRSIVRPLRHTMAAMANIASGEADLTRTLDVSGNDELTALGRDFNQFTQKLRTVVGQLFETAGALDHSSRSLSQLSGQAHEQSQQQMLQMEQVATAINEVTYAVQEVAKNAEHASSEVGSAENQAGQGQRNIETSLQQIDELSATIGQAVDVIQSLADETTKIGSVLEVIGSIAEQTNLLALNAAIEAARAGEQGRGFAVVADEVRLLAQRTQQSTAEIHSMIERLQKNSGAAVNVIMESNRASQLTVEQASQAGESLGEIAQALRNLSGLNASIASATLQQSHVVEDINQNVTQAAGLAQESTLAAEQSSEAGKRLGELANQLNRLLSQFRV</sequence>
<keyword evidence="2" id="KW-1003">Cell membrane</keyword>
<keyword evidence="4 9" id="KW-1133">Transmembrane helix</keyword>
<feature type="transmembrane region" description="Helical" evidence="9">
    <location>
        <begin position="193"/>
        <end position="216"/>
    </location>
</feature>
<feature type="domain" description="Methyl-accepting transducer" evidence="10">
    <location>
        <begin position="272"/>
        <end position="508"/>
    </location>
</feature>
<dbReference type="Gene3D" id="1.10.287.950">
    <property type="entry name" value="Methyl-accepting chemotaxis protein"/>
    <property type="match status" value="1"/>
</dbReference>
<evidence type="ECO:0000259" key="10">
    <source>
        <dbReference type="PROSITE" id="PS50111"/>
    </source>
</evidence>
<dbReference type="EMBL" id="CP007509">
    <property type="protein sequence ID" value="AHY42954.1"/>
    <property type="molecule type" value="Genomic_DNA"/>
</dbReference>
<dbReference type="InterPro" id="IPR033480">
    <property type="entry name" value="sCache_2"/>
</dbReference>
<comment type="similarity">
    <text evidence="7">Belongs to the methyl-accepting chemotaxis (MCP) protein family.</text>
</comment>
<evidence type="ECO:0000259" key="11">
    <source>
        <dbReference type="PROSITE" id="PS50885"/>
    </source>
</evidence>
<keyword evidence="5 9" id="KW-0472">Membrane</keyword>
<dbReference type="CDD" id="cd06225">
    <property type="entry name" value="HAMP"/>
    <property type="match status" value="1"/>
</dbReference>
<evidence type="ECO:0000256" key="8">
    <source>
        <dbReference type="PROSITE-ProRule" id="PRU00284"/>
    </source>
</evidence>
<accession>A0A023WT23</accession>
<evidence type="ECO:0000313" key="13">
    <source>
        <dbReference type="Proteomes" id="UP000025238"/>
    </source>
</evidence>
<feature type="transmembrane region" description="Helical" evidence="9">
    <location>
        <begin position="12"/>
        <end position="32"/>
    </location>
</feature>
<keyword evidence="3 9" id="KW-0812">Transmembrane</keyword>
<keyword evidence="6 8" id="KW-0807">Transducer</keyword>
<dbReference type="SUPFAM" id="SSF58104">
    <property type="entry name" value="Methyl-accepting chemotaxis protein (MCP) signaling domain"/>
    <property type="match status" value="1"/>
</dbReference>
<dbReference type="InterPro" id="IPR003660">
    <property type="entry name" value="HAMP_dom"/>
</dbReference>
<dbReference type="PANTHER" id="PTHR32089">
    <property type="entry name" value="METHYL-ACCEPTING CHEMOTAXIS PROTEIN MCPB"/>
    <property type="match status" value="1"/>
</dbReference>
<dbReference type="GO" id="GO:0004888">
    <property type="term" value="F:transmembrane signaling receptor activity"/>
    <property type="evidence" value="ECO:0007669"/>
    <property type="project" value="InterPro"/>
</dbReference>
<evidence type="ECO:0000256" key="5">
    <source>
        <dbReference type="ARBA" id="ARBA00023136"/>
    </source>
</evidence>
<name>A0A023WT23_STUST</name>